<reference evidence="2 3" key="1">
    <citation type="submission" date="2019-11" db="EMBL/GenBank/DDBJ databases">
        <authorList>
            <person name="Criscuolo A."/>
        </authorList>
    </citation>
    <scope>NUCLEOTIDE SEQUENCE [LARGE SCALE GENOMIC DNA]</scope>
    <source>
        <strain evidence="2">CIP111667</strain>
    </source>
</reference>
<accession>A0A7M4DEM0</accession>
<dbReference type="Pfam" id="PF01042">
    <property type="entry name" value="Ribonuc_L-PSP"/>
    <property type="match status" value="1"/>
</dbReference>
<evidence type="ECO:0000256" key="1">
    <source>
        <dbReference type="ARBA" id="ARBA00010552"/>
    </source>
</evidence>
<dbReference type="Gene3D" id="3.30.1330.40">
    <property type="entry name" value="RutC-like"/>
    <property type="match status" value="1"/>
</dbReference>
<dbReference type="InterPro" id="IPR006175">
    <property type="entry name" value="YjgF/YER057c/UK114"/>
</dbReference>
<evidence type="ECO:0000313" key="3">
    <source>
        <dbReference type="Proteomes" id="UP000419743"/>
    </source>
</evidence>
<sequence>MLRALNPASVPASPFYAQGIEVTEPQRLVFVSGQVGVDSQGRTAEGIAAQAAQAVANLGAVLAEAGLGPESITKITIYLTDPANVEPFMAAAGPTLPPDPPATTLLIVQGLAAPDLLVEIEAIAVG</sequence>
<protein>
    <submittedName>
        <fullName evidence="2">Enamine/imine deaminase</fullName>
        <ecNumber evidence="2">3.5.4.-</ecNumber>
    </submittedName>
</protein>
<dbReference type="GO" id="GO:0005829">
    <property type="term" value="C:cytosol"/>
    <property type="evidence" value="ECO:0007669"/>
    <property type="project" value="TreeGrafter"/>
</dbReference>
<dbReference type="PANTHER" id="PTHR11803:SF58">
    <property type="entry name" value="PROTEIN HMF1-RELATED"/>
    <property type="match status" value="1"/>
</dbReference>
<dbReference type="AlphaFoldDB" id="A0A7M4DEM0"/>
<dbReference type="PANTHER" id="PTHR11803">
    <property type="entry name" value="2-IMINOBUTANOATE/2-IMINOPROPANOATE DEAMINASE RIDA"/>
    <property type="match status" value="1"/>
</dbReference>
<proteinExistence type="inferred from homology"/>
<gene>
    <name evidence="2" type="primary">yabJ</name>
    <name evidence="2" type="ORF">HALOF300_00560</name>
</gene>
<organism evidence="2 3">
    <name type="scientific">Occultella aeris</name>
    <dbReference type="NCBI Taxonomy" id="2761496"/>
    <lineage>
        <taxon>Bacteria</taxon>
        <taxon>Bacillati</taxon>
        <taxon>Actinomycetota</taxon>
        <taxon>Actinomycetes</taxon>
        <taxon>Micrococcales</taxon>
        <taxon>Ruaniaceae</taxon>
        <taxon>Occultella</taxon>
    </lineage>
</organism>
<dbReference type="RefSeq" id="WP_156739128.1">
    <property type="nucleotide sequence ID" value="NZ_CACRYJ010000008.1"/>
</dbReference>
<dbReference type="EMBL" id="CACRYJ010000008">
    <property type="protein sequence ID" value="VZO35363.1"/>
    <property type="molecule type" value="Genomic_DNA"/>
</dbReference>
<dbReference type="CDD" id="cd00448">
    <property type="entry name" value="YjgF_YER057c_UK114_family"/>
    <property type="match status" value="1"/>
</dbReference>
<name>A0A7M4DEM0_9MICO</name>
<comment type="caution">
    <text evidence="2">The sequence shown here is derived from an EMBL/GenBank/DDBJ whole genome shotgun (WGS) entry which is preliminary data.</text>
</comment>
<dbReference type="GO" id="GO:0019239">
    <property type="term" value="F:deaminase activity"/>
    <property type="evidence" value="ECO:0007669"/>
    <property type="project" value="TreeGrafter"/>
</dbReference>
<dbReference type="InterPro" id="IPR035959">
    <property type="entry name" value="RutC-like_sf"/>
</dbReference>
<keyword evidence="2" id="KW-0378">Hydrolase</keyword>
<dbReference type="SUPFAM" id="SSF55298">
    <property type="entry name" value="YjgF-like"/>
    <property type="match status" value="1"/>
</dbReference>
<comment type="similarity">
    <text evidence="1">Belongs to the RutC family.</text>
</comment>
<dbReference type="EC" id="3.5.4.-" evidence="2"/>
<dbReference type="Proteomes" id="UP000419743">
    <property type="component" value="Unassembled WGS sequence"/>
</dbReference>
<evidence type="ECO:0000313" key="2">
    <source>
        <dbReference type="EMBL" id="VZO35363.1"/>
    </source>
</evidence>
<keyword evidence="3" id="KW-1185">Reference proteome</keyword>